<dbReference type="InterPro" id="IPR002909">
    <property type="entry name" value="IPT_dom"/>
</dbReference>
<dbReference type="RefSeq" id="XP_014379631.1">
    <property type="nucleotide sequence ID" value="XM_014524145.2"/>
</dbReference>
<dbReference type="InterPro" id="IPR030496">
    <property type="entry name" value="RelB_RHD_N"/>
</dbReference>
<dbReference type="InterPro" id="IPR032400">
    <property type="entry name" value="RelB_transact"/>
</dbReference>
<dbReference type="GO" id="GO:0007249">
    <property type="term" value="P:canonical NF-kappaB signal transduction"/>
    <property type="evidence" value="ECO:0007669"/>
    <property type="project" value="TreeGrafter"/>
</dbReference>
<dbReference type="PANTHER" id="PTHR24169">
    <property type="entry name" value="NUCLEAR FACTOR NF-KAPPA-B PROTEIN"/>
    <property type="match status" value="1"/>
</dbReference>
<dbReference type="SUPFAM" id="SSF81296">
    <property type="entry name" value="E set domains"/>
    <property type="match status" value="1"/>
</dbReference>
<feature type="domain" description="RHD" evidence="8">
    <location>
        <begin position="153"/>
        <end position="330"/>
    </location>
</feature>
<evidence type="ECO:0000313" key="9">
    <source>
        <dbReference type="Proteomes" id="UP000189705"/>
    </source>
</evidence>
<dbReference type="GO" id="GO:0034097">
    <property type="term" value="P:response to cytokine"/>
    <property type="evidence" value="ECO:0007669"/>
    <property type="project" value="TreeGrafter"/>
</dbReference>
<evidence type="ECO:0000256" key="7">
    <source>
        <dbReference type="SAM" id="MobiDB-lite"/>
    </source>
</evidence>
<keyword evidence="9" id="KW-1185">Reference proteome</keyword>
<dbReference type="GO" id="GO:0045087">
    <property type="term" value="P:innate immune response"/>
    <property type="evidence" value="ECO:0007669"/>
    <property type="project" value="TreeGrafter"/>
</dbReference>
<dbReference type="PRINTS" id="PR00057">
    <property type="entry name" value="NFKBTNSCPFCT"/>
</dbReference>
<dbReference type="InterPro" id="IPR030492">
    <property type="entry name" value="RHD_CS"/>
</dbReference>
<dbReference type="PROSITE" id="PS50254">
    <property type="entry name" value="REL_2"/>
    <property type="match status" value="1"/>
</dbReference>
<dbReference type="GO" id="GO:0033554">
    <property type="term" value="P:cellular response to stress"/>
    <property type="evidence" value="ECO:0007669"/>
    <property type="project" value="TreeGrafter"/>
</dbReference>
<dbReference type="InterPro" id="IPR013783">
    <property type="entry name" value="Ig-like_fold"/>
</dbReference>
<evidence type="ECO:0000313" key="10">
    <source>
        <dbReference type="RefSeq" id="XP_014379631.1"/>
    </source>
</evidence>
<dbReference type="GO" id="GO:0006954">
    <property type="term" value="P:inflammatory response"/>
    <property type="evidence" value="ECO:0007669"/>
    <property type="project" value="TreeGrafter"/>
</dbReference>
<evidence type="ECO:0000256" key="2">
    <source>
        <dbReference type="ARBA" id="ARBA00023015"/>
    </source>
</evidence>
<proteinExistence type="predicted"/>
<dbReference type="GO" id="GO:0045944">
    <property type="term" value="P:positive regulation of transcription by RNA polymerase II"/>
    <property type="evidence" value="ECO:0007669"/>
    <property type="project" value="TreeGrafter"/>
</dbReference>
<keyword evidence="3" id="KW-0090">Biological rhythms</keyword>
<dbReference type="PANTHER" id="PTHR24169:SF18">
    <property type="entry name" value="TRANSCRIPTION FACTOR RELB"/>
    <property type="match status" value="1"/>
</dbReference>
<feature type="region of interest" description="Disordered" evidence="7">
    <location>
        <begin position="55"/>
        <end position="94"/>
    </location>
</feature>
<evidence type="ECO:0000256" key="3">
    <source>
        <dbReference type="ARBA" id="ARBA00023108"/>
    </source>
</evidence>
<dbReference type="FunCoup" id="A0A1U8DH52">
    <property type="interactions" value="3"/>
</dbReference>
<keyword evidence="4" id="KW-0010">Activator</keyword>
<dbReference type="InParanoid" id="A0A1U8DH52"/>
<dbReference type="InterPro" id="IPR032397">
    <property type="entry name" value="RHD_dimer"/>
</dbReference>
<dbReference type="GO" id="GO:0005829">
    <property type="term" value="C:cytosol"/>
    <property type="evidence" value="ECO:0007669"/>
    <property type="project" value="UniProtKB-ARBA"/>
</dbReference>
<dbReference type="SMART" id="SM00429">
    <property type="entry name" value="IPT"/>
    <property type="match status" value="1"/>
</dbReference>
<feature type="compositionally biased region" description="Low complexity" evidence="7">
    <location>
        <begin position="81"/>
        <end position="94"/>
    </location>
</feature>
<dbReference type="Gene3D" id="2.60.40.340">
    <property type="entry name" value="Rel homology domain (RHD), DNA-binding domain"/>
    <property type="match status" value="1"/>
</dbReference>
<evidence type="ECO:0000256" key="1">
    <source>
        <dbReference type="ARBA" id="ARBA00004123"/>
    </source>
</evidence>
<dbReference type="InterPro" id="IPR008967">
    <property type="entry name" value="p53-like_TF_DNA-bd_sf"/>
</dbReference>
<evidence type="ECO:0000256" key="6">
    <source>
        <dbReference type="ARBA" id="ARBA00023242"/>
    </source>
</evidence>
<dbReference type="SUPFAM" id="SSF49417">
    <property type="entry name" value="p53-like transcription factors"/>
    <property type="match status" value="1"/>
</dbReference>
<keyword evidence="5" id="KW-0804">Transcription</keyword>
<dbReference type="OrthoDB" id="7881762at2759"/>
<dbReference type="PROSITE" id="PS01204">
    <property type="entry name" value="REL_1"/>
    <property type="match status" value="1"/>
</dbReference>
<evidence type="ECO:0000256" key="4">
    <source>
        <dbReference type="ARBA" id="ARBA00023159"/>
    </source>
</evidence>
<dbReference type="GO" id="GO:0038061">
    <property type="term" value="P:non-canonical NF-kappaB signal transduction"/>
    <property type="evidence" value="ECO:0007669"/>
    <property type="project" value="TreeGrafter"/>
</dbReference>
<dbReference type="AlphaFoldDB" id="A0A1U8DH52"/>
<organism evidence="9 10">
    <name type="scientific">Alligator sinensis</name>
    <name type="common">Chinese alligator</name>
    <dbReference type="NCBI Taxonomy" id="38654"/>
    <lineage>
        <taxon>Eukaryota</taxon>
        <taxon>Metazoa</taxon>
        <taxon>Chordata</taxon>
        <taxon>Craniata</taxon>
        <taxon>Vertebrata</taxon>
        <taxon>Euteleostomi</taxon>
        <taxon>Archelosauria</taxon>
        <taxon>Archosauria</taxon>
        <taxon>Crocodylia</taxon>
        <taxon>Alligatoridae</taxon>
        <taxon>Alligatorinae</taxon>
        <taxon>Alligator</taxon>
    </lineage>
</organism>
<dbReference type="GO" id="GO:0000978">
    <property type="term" value="F:RNA polymerase II cis-regulatory region sequence-specific DNA binding"/>
    <property type="evidence" value="ECO:0007669"/>
    <property type="project" value="TreeGrafter"/>
</dbReference>
<dbReference type="STRING" id="38654.A0A1U8DH52"/>
<dbReference type="Proteomes" id="UP000189705">
    <property type="component" value="Unplaced"/>
</dbReference>
<gene>
    <name evidence="10" type="primary">RELB</name>
</gene>
<evidence type="ECO:0000256" key="5">
    <source>
        <dbReference type="ARBA" id="ARBA00023163"/>
    </source>
</evidence>
<dbReference type="InterPro" id="IPR011539">
    <property type="entry name" value="RHD_DNA_bind_dom"/>
</dbReference>
<reference evidence="10" key="1">
    <citation type="submission" date="2025-08" db="UniProtKB">
        <authorList>
            <consortium name="RefSeq"/>
        </authorList>
    </citation>
    <scope>IDENTIFICATION</scope>
</reference>
<dbReference type="Pfam" id="PF16179">
    <property type="entry name" value="RHD_dimer"/>
    <property type="match status" value="1"/>
</dbReference>
<protein>
    <submittedName>
        <fullName evidence="10">Transcription factor RelB</fullName>
    </submittedName>
</protein>
<dbReference type="CDD" id="cd07886">
    <property type="entry name" value="RHD-n_RelB"/>
    <property type="match status" value="1"/>
</dbReference>
<dbReference type="GO" id="GO:0048511">
    <property type="term" value="P:rhythmic process"/>
    <property type="evidence" value="ECO:0007669"/>
    <property type="project" value="UniProtKB-KW"/>
</dbReference>
<dbReference type="FunFam" id="2.60.40.10:FF:000046">
    <property type="entry name" value="Nuclear factor NF-kappa-B p105 subunit"/>
    <property type="match status" value="1"/>
</dbReference>
<dbReference type="FunFam" id="2.60.40.340:FF:000005">
    <property type="entry name" value="RELB proto-oncogene, NF-kB subunit"/>
    <property type="match status" value="1"/>
</dbReference>
<dbReference type="InterPro" id="IPR037059">
    <property type="entry name" value="RHD_DNA_bind_dom_sf"/>
</dbReference>
<keyword evidence="2" id="KW-0805">Transcription regulation</keyword>
<dbReference type="GO" id="GO:0000981">
    <property type="term" value="F:DNA-binding transcription factor activity, RNA polymerase II-specific"/>
    <property type="evidence" value="ECO:0007669"/>
    <property type="project" value="TreeGrafter"/>
</dbReference>
<evidence type="ECO:0000259" key="8">
    <source>
        <dbReference type="PROSITE" id="PS50254"/>
    </source>
</evidence>
<dbReference type="eggNOG" id="ENOG502QV8A">
    <property type="taxonomic scope" value="Eukaryota"/>
</dbReference>
<dbReference type="CTD" id="5971"/>
<dbReference type="Pfam" id="PF16181">
    <property type="entry name" value="RelB_transactiv"/>
    <property type="match status" value="1"/>
</dbReference>
<comment type="subcellular location">
    <subcellularLocation>
        <location evidence="1">Nucleus</location>
    </subcellularLocation>
</comment>
<dbReference type="InterPro" id="IPR033926">
    <property type="entry name" value="IPT_NFkappaB"/>
</dbReference>
<name>A0A1U8DH52_ALLSI</name>
<dbReference type="InterPro" id="IPR000451">
    <property type="entry name" value="NFkB/Dor"/>
</dbReference>
<dbReference type="CDD" id="cd01177">
    <property type="entry name" value="IPT_NFkappaB"/>
    <property type="match status" value="1"/>
</dbReference>
<dbReference type="GO" id="GO:0030098">
    <property type="term" value="P:lymphocyte differentiation"/>
    <property type="evidence" value="ECO:0007669"/>
    <property type="project" value="UniProtKB-ARBA"/>
</dbReference>
<keyword evidence="6" id="KW-0539">Nucleus</keyword>
<dbReference type="GO" id="GO:0005634">
    <property type="term" value="C:nucleus"/>
    <property type="evidence" value="ECO:0007669"/>
    <property type="project" value="UniProtKB-SubCell"/>
</dbReference>
<accession>A0A1U8DH52</accession>
<dbReference type="GeneID" id="102378000"/>
<dbReference type="Pfam" id="PF00554">
    <property type="entry name" value="RHD_DNA_bind"/>
    <property type="match status" value="1"/>
</dbReference>
<dbReference type="KEGG" id="asn:102378000"/>
<dbReference type="Gene3D" id="2.60.40.10">
    <property type="entry name" value="Immunoglobulins"/>
    <property type="match status" value="1"/>
</dbReference>
<dbReference type="InterPro" id="IPR014756">
    <property type="entry name" value="Ig_E-set"/>
</dbReference>
<sequence length="614" mass="67579">MLPVTRANPWLLPLPPGKSLQLCPDGAPPTTEIIEELMKEDGFQPDTPSFLPRPMPKGPAKLVPRGSSPMVPTGSLHHPQPLGSGSLPGTLGPFGDSPLLPPVSRGPQLTQSLGNLTLSPRLVPRGTPLPSTAAPAQHHWSMPTAKEQLEDMLEPPKLVITEQPKQRGMRFRYECEGRSAGSILGESSTEASKTLPAIELLNCQKIPEVKVTACLVWKDWPFRIHPHGLVGKDCSNGLCEVTLKPQTNPKHSFSNLGIQCVKKKEIEGAIEKKLHLGIDPFKAGSLKNHQEVDMNVVRICFQASYRDTSGQTRHLSPVLSEPIFDKKSTNTSELRICRMNKECGPCAGGEEMYLLCDKVQKEDIAVIFRKDTWEAKADFSQADVHRQVAIVFKTPPYQHLDIPEPVEVAVFLQRLTDSVCSEPFPFTYLPKDHDAYRVNAKRKRGMPDVLEELSGSDPHGIEAKRRKQKPAYMDHFVTPQAAEDTFSLLAPVEPMPMPMPEAFEYCLPQDYPHYGCPSLRDVLLPSCAVTDLPACLDPEFPPDIYGPPASSTAPFLVPREVPAGDTEGTASLVGSNMFPSQFKEACERAELELRLGGGRRFASEAKPAKSMPEP</sequence>